<name>A0A3R7PI14_9TRYP</name>
<proteinExistence type="predicted"/>
<organism evidence="1 2">
    <name type="scientific">Trypanosoma conorhini</name>
    <dbReference type="NCBI Taxonomy" id="83891"/>
    <lineage>
        <taxon>Eukaryota</taxon>
        <taxon>Discoba</taxon>
        <taxon>Euglenozoa</taxon>
        <taxon>Kinetoplastea</taxon>
        <taxon>Metakinetoplastina</taxon>
        <taxon>Trypanosomatida</taxon>
        <taxon>Trypanosomatidae</taxon>
        <taxon>Trypanosoma</taxon>
    </lineage>
</organism>
<dbReference type="RefSeq" id="XP_029230822.1">
    <property type="nucleotide sequence ID" value="XM_029369047.1"/>
</dbReference>
<dbReference type="GeneID" id="40315723"/>
<dbReference type="AlphaFoldDB" id="A0A3R7PI14"/>
<comment type="caution">
    <text evidence="1">The sequence shown here is derived from an EMBL/GenBank/DDBJ whole genome shotgun (WGS) entry which is preliminary data.</text>
</comment>
<dbReference type="EMBL" id="MKKU01000080">
    <property type="protein sequence ID" value="RNF25616.1"/>
    <property type="molecule type" value="Genomic_DNA"/>
</dbReference>
<dbReference type="Proteomes" id="UP000284403">
    <property type="component" value="Unassembled WGS sequence"/>
</dbReference>
<sequence length="128" mass="13686">MSADEMARLFRHFLPAAAGNRQSGRCVGVLVFRAAGAGARAAGAVHSSARPCPGGGSILRMRESAGRCAPARNRRHAAAVPNLRGPGVAPARTMGLVAQEWGVLRTGRAMFFAKRRRWRCVTAFQKCQ</sequence>
<reference evidence="1 2" key="1">
    <citation type="journal article" date="2018" name="BMC Genomics">
        <title>Genomic comparison of Trypanosoma conorhini and Trypanosoma rangeli to Trypanosoma cruzi strains of high and low virulence.</title>
        <authorList>
            <person name="Bradwell K.R."/>
            <person name="Koparde V.N."/>
            <person name="Matveyev A.V."/>
            <person name="Serrano M.G."/>
            <person name="Alves J.M."/>
            <person name="Parikh H."/>
            <person name="Huang B."/>
            <person name="Lee V."/>
            <person name="Espinosa-Alvarez O."/>
            <person name="Ortiz P.A."/>
            <person name="Costa-Martins A.G."/>
            <person name="Teixeira M.M."/>
            <person name="Buck G.A."/>
        </authorList>
    </citation>
    <scope>NUCLEOTIDE SEQUENCE [LARGE SCALE GENOMIC DNA]</scope>
    <source>
        <strain evidence="1 2">025E</strain>
    </source>
</reference>
<evidence type="ECO:0000313" key="1">
    <source>
        <dbReference type="EMBL" id="RNF25616.1"/>
    </source>
</evidence>
<evidence type="ECO:0000313" key="2">
    <source>
        <dbReference type="Proteomes" id="UP000284403"/>
    </source>
</evidence>
<protein>
    <submittedName>
        <fullName evidence="1">Uncharacterized protein</fullName>
    </submittedName>
</protein>
<gene>
    <name evidence="1" type="ORF">Tco025E_02112</name>
</gene>
<keyword evidence="2" id="KW-1185">Reference proteome</keyword>
<accession>A0A3R7PI14</accession>